<reference evidence="3" key="1">
    <citation type="submission" date="2022-12" db="EMBL/GenBank/DDBJ databases">
        <title>Genome assemblies of Blomia tropicalis.</title>
        <authorList>
            <person name="Cui Y."/>
        </authorList>
    </citation>
    <scope>NUCLEOTIDE SEQUENCE</scope>
    <source>
        <tissue evidence="3">Adult mites</tissue>
    </source>
</reference>
<dbReference type="AlphaFoldDB" id="A0A9Q0MDI2"/>
<sequence>MKTYATLFVILNLLFSTVFTSDSSSDSSSLSSSSLKISKSTIDTLNNGLKVLVNIKRILNTLKSVNELTGNAFPAALASTAVGKQRLRLIGKLLGIVGSSPSASGSSTNNDGTSNTILSTKRNPTNVGLIKIGEKPPPGPSIHSMITPFHSNRHKHSLPMMDRHIPDPPTALFGAPAAISEHYNAIPSTSISAMYGAPHDHHQQHHQSINQQIYQDHLFDSAYDSFRK</sequence>
<dbReference type="EMBL" id="JAPWDV010000001">
    <property type="protein sequence ID" value="KAJ6223694.1"/>
    <property type="molecule type" value="Genomic_DNA"/>
</dbReference>
<protein>
    <submittedName>
        <fullName evidence="3">Uncharacterized protein</fullName>
    </submittedName>
</protein>
<accession>A0A9Q0MDI2</accession>
<proteinExistence type="predicted"/>
<evidence type="ECO:0000313" key="3">
    <source>
        <dbReference type="EMBL" id="KAJ6223694.1"/>
    </source>
</evidence>
<feature type="chain" id="PRO_5040199973" evidence="2">
    <location>
        <begin position="21"/>
        <end position="228"/>
    </location>
</feature>
<keyword evidence="2" id="KW-0732">Signal</keyword>
<feature type="region of interest" description="Disordered" evidence="1">
    <location>
        <begin position="100"/>
        <end position="120"/>
    </location>
</feature>
<keyword evidence="4" id="KW-1185">Reference proteome</keyword>
<feature type="compositionally biased region" description="Low complexity" evidence="1">
    <location>
        <begin position="100"/>
        <end position="116"/>
    </location>
</feature>
<evidence type="ECO:0000256" key="1">
    <source>
        <dbReference type="SAM" id="MobiDB-lite"/>
    </source>
</evidence>
<gene>
    <name evidence="3" type="ORF">RDWZM_002239</name>
</gene>
<name>A0A9Q0MDI2_BLOTA</name>
<feature type="signal peptide" evidence="2">
    <location>
        <begin position="1"/>
        <end position="20"/>
    </location>
</feature>
<evidence type="ECO:0000313" key="4">
    <source>
        <dbReference type="Proteomes" id="UP001142055"/>
    </source>
</evidence>
<organism evidence="3 4">
    <name type="scientific">Blomia tropicalis</name>
    <name type="common">Mite</name>
    <dbReference type="NCBI Taxonomy" id="40697"/>
    <lineage>
        <taxon>Eukaryota</taxon>
        <taxon>Metazoa</taxon>
        <taxon>Ecdysozoa</taxon>
        <taxon>Arthropoda</taxon>
        <taxon>Chelicerata</taxon>
        <taxon>Arachnida</taxon>
        <taxon>Acari</taxon>
        <taxon>Acariformes</taxon>
        <taxon>Sarcoptiformes</taxon>
        <taxon>Astigmata</taxon>
        <taxon>Glycyphagoidea</taxon>
        <taxon>Echimyopodidae</taxon>
        <taxon>Blomia</taxon>
    </lineage>
</organism>
<evidence type="ECO:0000256" key="2">
    <source>
        <dbReference type="SAM" id="SignalP"/>
    </source>
</evidence>
<dbReference type="Proteomes" id="UP001142055">
    <property type="component" value="Chromosome 1"/>
</dbReference>
<comment type="caution">
    <text evidence="3">The sequence shown here is derived from an EMBL/GenBank/DDBJ whole genome shotgun (WGS) entry which is preliminary data.</text>
</comment>